<dbReference type="AlphaFoldDB" id="A0A0R3MWY7"/>
<evidence type="ECO:0000313" key="8">
    <source>
        <dbReference type="Proteomes" id="UP000052023"/>
    </source>
</evidence>
<dbReference type="InterPro" id="IPR036922">
    <property type="entry name" value="Rieske_2Fe-2S_sf"/>
</dbReference>
<dbReference type="InterPro" id="IPR050584">
    <property type="entry name" value="Cholesterol_7-desaturase"/>
</dbReference>
<dbReference type="Proteomes" id="UP000052023">
    <property type="component" value="Unassembled WGS sequence"/>
</dbReference>
<evidence type="ECO:0000256" key="4">
    <source>
        <dbReference type="ARBA" id="ARBA00023004"/>
    </source>
</evidence>
<organism evidence="7 8">
    <name type="scientific">Bradyrhizobium retamae</name>
    <dbReference type="NCBI Taxonomy" id="1300035"/>
    <lineage>
        <taxon>Bacteria</taxon>
        <taxon>Pseudomonadati</taxon>
        <taxon>Pseudomonadota</taxon>
        <taxon>Alphaproteobacteria</taxon>
        <taxon>Hyphomicrobiales</taxon>
        <taxon>Nitrobacteraceae</taxon>
        <taxon>Bradyrhizobium</taxon>
    </lineage>
</organism>
<dbReference type="GO" id="GO:0046872">
    <property type="term" value="F:metal ion binding"/>
    <property type="evidence" value="ECO:0007669"/>
    <property type="project" value="UniProtKB-KW"/>
</dbReference>
<accession>A0A0R3MWY7</accession>
<dbReference type="RefSeq" id="WP_057845081.1">
    <property type="nucleotide sequence ID" value="NZ_LLYA01000162.1"/>
</dbReference>
<dbReference type="PANTHER" id="PTHR21266:SF60">
    <property type="entry name" value="3-KETOSTEROID-9-ALPHA-MONOOXYGENASE, OXYGENASE COMPONENT"/>
    <property type="match status" value="1"/>
</dbReference>
<dbReference type="PANTHER" id="PTHR21266">
    <property type="entry name" value="IRON-SULFUR DOMAIN CONTAINING PROTEIN"/>
    <property type="match status" value="1"/>
</dbReference>
<keyword evidence="4" id="KW-0408">Iron</keyword>
<dbReference type="GO" id="GO:0051213">
    <property type="term" value="F:dioxygenase activity"/>
    <property type="evidence" value="ECO:0007669"/>
    <property type="project" value="UniProtKB-KW"/>
</dbReference>
<dbReference type="GO" id="GO:0051537">
    <property type="term" value="F:2 iron, 2 sulfur cluster binding"/>
    <property type="evidence" value="ECO:0007669"/>
    <property type="project" value="UniProtKB-KW"/>
</dbReference>
<proteinExistence type="predicted"/>
<dbReference type="Pfam" id="PF00355">
    <property type="entry name" value="Rieske"/>
    <property type="match status" value="1"/>
</dbReference>
<name>A0A0R3MWY7_9BRAD</name>
<keyword evidence="7" id="KW-0223">Dioxygenase</keyword>
<gene>
    <name evidence="7" type="ORF">CQ13_28360</name>
</gene>
<evidence type="ECO:0000313" key="7">
    <source>
        <dbReference type="EMBL" id="KRR22703.1"/>
    </source>
</evidence>
<dbReference type="OrthoDB" id="9800776at2"/>
<comment type="caution">
    <text evidence="7">The sequence shown here is derived from an EMBL/GenBank/DDBJ whole genome shotgun (WGS) entry which is preliminary data.</text>
</comment>
<keyword evidence="8" id="KW-1185">Reference proteome</keyword>
<protein>
    <submittedName>
        <fullName evidence="7">Phthalate 4,5-dioxygenase</fullName>
    </submittedName>
</protein>
<dbReference type="Gene3D" id="2.102.10.10">
    <property type="entry name" value="Rieske [2Fe-2S] iron-sulphur domain"/>
    <property type="match status" value="1"/>
</dbReference>
<feature type="domain" description="Rieske" evidence="6">
    <location>
        <begin position="28"/>
        <end position="135"/>
    </location>
</feature>
<keyword evidence="3" id="KW-0560">Oxidoreductase</keyword>
<dbReference type="SUPFAM" id="SSF55961">
    <property type="entry name" value="Bet v1-like"/>
    <property type="match status" value="1"/>
</dbReference>
<dbReference type="SUPFAM" id="SSF50022">
    <property type="entry name" value="ISP domain"/>
    <property type="match status" value="1"/>
</dbReference>
<keyword evidence="1" id="KW-0001">2Fe-2S</keyword>
<reference evidence="7 8" key="1">
    <citation type="submission" date="2014-03" db="EMBL/GenBank/DDBJ databases">
        <title>Bradyrhizobium valentinum sp. nov., isolated from effective nodules of Lupinus mariae-josephae, a lupine endemic of basic-lime soils in Eastern Spain.</title>
        <authorList>
            <person name="Duran D."/>
            <person name="Rey L."/>
            <person name="Navarro A."/>
            <person name="Busquets A."/>
            <person name="Imperial J."/>
            <person name="Ruiz-Argueso T."/>
        </authorList>
    </citation>
    <scope>NUCLEOTIDE SEQUENCE [LARGE SCALE GENOMIC DNA]</scope>
    <source>
        <strain evidence="7 8">Ro19</strain>
    </source>
</reference>
<sequence length="408" mass="45449">MVSREENDLLCRVIGDAPMGRMLRQHYWLPAILSVRVRKGEAPVRVKLFGRNFVAFRGGDGQVGFLDEACPHRGASLALGRVDDCAVTCLFHGWRISARGEVLDVPNEPNNPKEFMKTVKVKSYPTREGAGLIWVWLGEGTAPPAPDFEWMDLPPEQCYTAGIELNANWLQGVEATIDSSHIALLHQSWTTASASDFGATRQNTAVGYEFEKKPYGFRAAALRAIPDGSRLARVTEFVMPYYGLIPPVFGTGPMQDRTAIIAVPIDDENLIQWYIFYNPERPCDSFRRVQRANQWPMAGGLPGDRSNNWGQNREIMTAGNATGFHDIPTEDFVVMVSMGPIVDRSQEYLCSADQAIIRVRRELLDEVRRFMKGQPPKSGQGEAMSYKSIRAVGGKLASPADDWRTLPA</sequence>
<evidence type="ECO:0000256" key="2">
    <source>
        <dbReference type="ARBA" id="ARBA00022723"/>
    </source>
</evidence>
<dbReference type="InterPro" id="IPR045623">
    <property type="entry name" value="LigXa_C"/>
</dbReference>
<evidence type="ECO:0000256" key="1">
    <source>
        <dbReference type="ARBA" id="ARBA00022714"/>
    </source>
</evidence>
<keyword evidence="2" id="KW-0479">Metal-binding</keyword>
<evidence type="ECO:0000256" key="3">
    <source>
        <dbReference type="ARBA" id="ARBA00023002"/>
    </source>
</evidence>
<evidence type="ECO:0000256" key="5">
    <source>
        <dbReference type="ARBA" id="ARBA00023014"/>
    </source>
</evidence>
<dbReference type="EMBL" id="LLYA01000162">
    <property type="protein sequence ID" value="KRR22703.1"/>
    <property type="molecule type" value="Genomic_DNA"/>
</dbReference>
<dbReference type="InterPro" id="IPR017941">
    <property type="entry name" value="Rieske_2Fe-2S"/>
</dbReference>
<dbReference type="PROSITE" id="PS51296">
    <property type="entry name" value="RIESKE"/>
    <property type="match status" value="1"/>
</dbReference>
<keyword evidence="5" id="KW-0411">Iron-sulfur</keyword>
<dbReference type="Pfam" id="PF19301">
    <property type="entry name" value="LigXa_C"/>
    <property type="match status" value="1"/>
</dbReference>
<evidence type="ECO:0000259" key="6">
    <source>
        <dbReference type="PROSITE" id="PS51296"/>
    </source>
</evidence>